<evidence type="ECO:0008006" key="4">
    <source>
        <dbReference type="Google" id="ProtNLM"/>
    </source>
</evidence>
<keyword evidence="1" id="KW-0472">Membrane</keyword>
<keyword evidence="3" id="KW-1185">Reference proteome</keyword>
<evidence type="ECO:0000256" key="1">
    <source>
        <dbReference type="SAM" id="Phobius"/>
    </source>
</evidence>
<organism evidence="2 3">
    <name type="scientific">Anoxybacter fermentans</name>
    <dbReference type="NCBI Taxonomy" id="1323375"/>
    <lineage>
        <taxon>Bacteria</taxon>
        <taxon>Bacillati</taxon>
        <taxon>Bacillota</taxon>
        <taxon>Clostridia</taxon>
        <taxon>Halanaerobiales</taxon>
        <taxon>Anoxybacter</taxon>
    </lineage>
</organism>
<dbReference type="Proteomes" id="UP000267250">
    <property type="component" value="Chromosome"/>
</dbReference>
<evidence type="ECO:0000313" key="3">
    <source>
        <dbReference type="Proteomes" id="UP000267250"/>
    </source>
</evidence>
<keyword evidence="1" id="KW-0812">Transmembrane</keyword>
<dbReference type="KEGG" id="aft:BBF96_09310"/>
<proteinExistence type="predicted"/>
<sequence length="175" mass="19804">MLHTGVGFKNKDRFYPGFTILEVLLVVSLSGLLFSGFLSFFIASVQLFHSIGYRSEISHQIRMGIEFLISDLEDADPQTITLIEETDVPFTYTQIMFSKYGSSDLYWFYINSSKNLIRARKRPGKNWGRTTIASGIEYLYLISTDPKLIQIEMGSEVAGTTVNLKTSVSPGFSWE</sequence>
<evidence type="ECO:0000313" key="2">
    <source>
        <dbReference type="EMBL" id="AZR73569.1"/>
    </source>
</evidence>
<gene>
    <name evidence="2" type="ORF">BBF96_09310</name>
</gene>
<accession>A0A3Q9HSM0</accession>
<reference evidence="2 3" key="1">
    <citation type="submission" date="2016-07" db="EMBL/GenBank/DDBJ databases">
        <title>Genome and transcriptome analysis of iron-reducing fermentative bacteria Anoxybacter fermentans.</title>
        <authorList>
            <person name="Zeng X."/>
            <person name="Shao Z."/>
        </authorList>
    </citation>
    <scope>NUCLEOTIDE SEQUENCE [LARGE SCALE GENOMIC DNA]</scope>
    <source>
        <strain evidence="2 3">DY22613</strain>
    </source>
</reference>
<dbReference type="EMBL" id="CP016379">
    <property type="protein sequence ID" value="AZR73569.1"/>
    <property type="molecule type" value="Genomic_DNA"/>
</dbReference>
<feature type="transmembrane region" description="Helical" evidence="1">
    <location>
        <begin position="20"/>
        <end position="45"/>
    </location>
</feature>
<dbReference type="AlphaFoldDB" id="A0A3Q9HSM0"/>
<keyword evidence="1" id="KW-1133">Transmembrane helix</keyword>
<name>A0A3Q9HSM0_9FIRM</name>
<protein>
    <recommendedName>
        <fullName evidence="4">Prepilin-type N-terminal cleavage/methylation domain-containing protein</fullName>
    </recommendedName>
</protein>